<dbReference type="InterPro" id="IPR022441">
    <property type="entry name" value="Para_beta_helix_rpt-2"/>
</dbReference>
<dbReference type="InterPro" id="IPR012334">
    <property type="entry name" value="Pectin_lyas_fold"/>
</dbReference>
<dbReference type="Proteomes" id="UP000308230">
    <property type="component" value="Unassembled WGS sequence"/>
</dbReference>
<gene>
    <name evidence="2" type="ORF">FCL54_11390</name>
</gene>
<dbReference type="InterPro" id="IPR007742">
    <property type="entry name" value="NosD_dom"/>
</dbReference>
<name>A0A5R9F998_9BACL</name>
<keyword evidence="3" id="KW-1185">Reference proteome</keyword>
<dbReference type="RefSeq" id="WP_138126498.1">
    <property type="nucleotide sequence ID" value="NZ_SWLG01000007.1"/>
</dbReference>
<dbReference type="InterPro" id="IPR011050">
    <property type="entry name" value="Pectin_lyase_fold/virulence"/>
</dbReference>
<dbReference type="OrthoDB" id="2404754at2"/>
<feature type="domain" description="Periplasmic copper-binding protein NosD beta helix" evidence="1">
    <location>
        <begin position="173"/>
        <end position="348"/>
    </location>
</feature>
<sequence>MNTSEIQRMMDMGGFVEIPEGVHELESPLLLRTSGLYLRVNPRAILVRKGRFANLLKTSEEATGYNGVCDVTIEGGVWHHNGSEIDASGTAINFGHCTNITIRNIIVLDVHRNHAVEANSSKKVRLLNCMFDGQVGEPRKSEAFQIDGAFRPSVFPHHGIYDYTSCKDVLVEGCQFINWSRGIGSHSYEKGHEHKDIKIIGNHFETIYDEGVRALGYNGLIITGNTFYNCSTGIKVEHSEVCSISSNTIQNSAQNGISLYNDNEQITVNGNNMRNCGGQGISLYNNSNNTSIVGNTIQDFGQYGIVINASHYNMIDGNIINSYKSKGKKNAGIRITKWSSNNTIGINQVKGISPPLSFSSTAYKNEVIHDD</sequence>
<dbReference type="AlphaFoldDB" id="A0A5R9F998"/>
<dbReference type="NCBIfam" id="TIGR03804">
    <property type="entry name" value="para_beta_helix"/>
    <property type="match status" value="1"/>
</dbReference>
<protein>
    <recommendedName>
        <fullName evidence="1">Periplasmic copper-binding protein NosD beta helix domain-containing protein</fullName>
    </recommendedName>
</protein>
<proteinExistence type="predicted"/>
<comment type="caution">
    <text evidence="2">The sequence shown here is derived from an EMBL/GenBank/DDBJ whole genome shotgun (WGS) entry which is preliminary data.</text>
</comment>
<evidence type="ECO:0000313" key="3">
    <source>
        <dbReference type="Proteomes" id="UP000308230"/>
    </source>
</evidence>
<organism evidence="2 3">
    <name type="scientific">Exobacillus caeni</name>
    <dbReference type="NCBI Taxonomy" id="2574798"/>
    <lineage>
        <taxon>Bacteria</taxon>
        <taxon>Bacillati</taxon>
        <taxon>Bacillota</taxon>
        <taxon>Bacilli</taxon>
        <taxon>Bacillales</taxon>
        <taxon>Guptibacillaceae</taxon>
        <taxon>Exobacillus</taxon>
    </lineage>
</organism>
<dbReference type="Gene3D" id="2.160.20.10">
    <property type="entry name" value="Single-stranded right-handed beta-helix, Pectin lyase-like"/>
    <property type="match status" value="1"/>
</dbReference>
<dbReference type="SMART" id="SM00710">
    <property type="entry name" value="PbH1"/>
    <property type="match status" value="8"/>
</dbReference>
<reference evidence="2 3" key="1">
    <citation type="submission" date="2019-04" db="EMBL/GenBank/DDBJ databases">
        <title>Bacillus caeni sp. nov., a bacterium isolated from mangrove sediment.</title>
        <authorList>
            <person name="Huang H."/>
            <person name="Mo K."/>
            <person name="Hu Y."/>
        </authorList>
    </citation>
    <scope>NUCLEOTIDE SEQUENCE [LARGE SCALE GENOMIC DNA]</scope>
    <source>
        <strain evidence="2 3">HB172195</strain>
    </source>
</reference>
<dbReference type="Pfam" id="PF05048">
    <property type="entry name" value="NosD"/>
    <property type="match status" value="1"/>
</dbReference>
<evidence type="ECO:0000259" key="1">
    <source>
        <dbReference type="Pfam" id="PF05048"/>
    </source>
</evidence>
<evidence type="ECO:0000313" key="2">
    <source>
        <dbReference type="EMBL" id="TLS37124.1"/>
    </source>
</evidence>
<accession>A0A5R9F998</accession>
<dbReference type="SUPFAM" id="SSF51126">
    <property type="entry name" value="Pectin lyase-like"/>
    <property type="match status" value="1"/>
</dbReference>
<dbReference type="EMBL" id="SWLG01000007">
    <property type="protein sequence ID" value="TLS37124.1"/>
    <property type="molecule type" value="Genomic_DNA"/>
</dbReference>
<dbReference type="InterPro" id="IPR006626">
    <property type="entry name" value="PbH1"/>
</dbReference>